<dbReference type="STRING" id="7574.A0A1S3IN58"/>
<protein>
    <submittedName>
        <fullName evidence="6">Adenylate kinase 9-like</fullName>
    </submittedName>
</protein>
<dbReference type="AlphaFoldDB" id="A0A1S3IN58"/>
<dbReference type="Proteomes" id="UP000085678">
    <property type="component" value="Unplaced"/>
</dbReference>
<comment type="similarity">
    <text evidence="4">Belongs to the adenylate kinase family.</text>
</comment>
<dbReference type="InterPro" id="IPR027417">
    <property type="entry name" value="P-loop_NTPase"/>
</dbReference>
<dbReference type="KEGG" id="lak:106165736"/>
<dbReference type="GeneID" id="106165736"/>
<dbReference type="GO" id="GO:0005524">
    <property type="term" value="F:ATP binding"/>
    <property type="evidence" value="ECO:0007669"/>
    <property type="project" value="InterPro"/>
</dbReference>
<keyword evidence="2" id="KW-0547">Nucleotide-binding</keyword>
<dbReference type="CDD" id="cd01428">
    <property type="entry name" value="ADK"/>
    <property type="match status" value="1"/>
</dbReference>
<dbReference type="Gene3D" id="3.40.50.300">
    <property type="entry name" value="P-loop containing nucleotide triphosphate hydrolases"/>
    <property type="match status" value="1"/>
</dbReference>
<evidence type="ECO:0000256" key="2">
    <source>
        <dbReference type="ARBA" id="ARBA00022741"/>
    </source>
</evidence>
<name>A0A1S3IN58_LINAN</name>
<dbReference type="GO" id="GO:0006139">
    <property type="term" value="P:nucleobase-containing compound metabolic process"/>
    <property type="evidence" value="ECO:0007669"/>
    <property type="project" value="InterPro"/>
</dbReference>
<organism evidence="5 6">
    <name type="scientific">Lingula anatina</name>
    <name type="common">Brachiopod</name>
    <name type="synonym">Lingula unguis</name>
    <dbReference type="NCBI Taxonomy" id="7574"/>
    <lineage>
        <taxon>Eukaryota</taxon>
        <taxon>Metazoa</taxon>
        <taxon>Spiralia</taxon>
        <taxon>Lophotrochozoa</taxon>
        <taxon>Brachiopoda</taxon>
        <taxon>Linguliformea</taxon>
        <taxon>Lingulata</taxon>
        <taxon>Lingulida</taxon>
        <taxon>Linguloidea</taxon>
        <taxon>Lingulidae</taxon>
        <taxon>Lingula</taxon>
    </lineage>
</organism>
<dbReference type="PANTHER" id="PTHR23359">
    <property type="entry name" value="NUCLEOTIDE KINASE"/>
    <property type="match status" value="1"/>
</dbReference>
<proteinExistence type="inferred from homology"/>
<evidence type="ECO:0000313" key="5">
    <source>
        <dbReference type="Proteomes" id="UP000085678"/>
    </source>
</evidence>
<keyword evidence="3 4" id="KW-0418">Kinase</keyword>
<dbReference type="Pfam" id="PF00406">
    <property type="entry name" value="ADK"/>
    <property type="match status" value="1"/>
</dbReference>
<dbReference type="InterPro" id="IPR000850">
    <property type="entry name" value="Adenylat/UMP-CMP_kin"/>
</dbReference>
<keyword evidence="5" id="KW-1185">Reference proteome</keyword>
<evidence type="ECO:0000256" key="4">
    <source>
        <dbReference type="RuleBase" id="RU003330"/>
    </source>
</evidence>
<evidence type="ECO:0000256" key="3">
    <source>
        <dbReference type="ARBA" id="ARBA00022777"/>
    </source>
</evidence>
<gene>
    <name evidence="6" type="primary">LOC106165736</name>
</gene>
<dbReference type="PRINTS" id="PR00094">
    <property type="entry name" value="ADENYLTKNASE"/>
</dbReference>
<keyword evidence="1 4" id="KW-0808">Transferase</keyword>
<sequence>MAAGMEDMDLFTQELMKGIMDKATDHHDEAAKIKTAVNVTESRSQTSITLAEQLEERLKKLDTDPFDEDEAELRFLHSKPTCFVLIGKPGAGKTALGRRLAAEWKCEFVHATDIIMQAIEMQTERGNIVSEILLRGEAIPEEIVAKMIEEKINSMEVAHHGYILDGFPSLSEEYMSLKDQLELVRNWKMKPDFIINLKMPDKDLERRRLGQRVDPVTGEIYTQEMYAPDKPKEVQFIDKASLFNNKKEMYI</sequence>
<dbReference type="OrthoDB" id="439792at2759"/>
<dbReference type="GO" id="GO:0019205">
    <property type="term" value="F:nucleobase-containing compound kinase activity"/>
    <property type="evidence" value="ECO:0007669"/>
    <property type="project" value="InterPro"/>
</dbReference>
<evidence type="ECO:0000313" key="6">
    <source>
        <dbReference type="RefSeq" id="XP_013399518.1"/>
    </source>
</evidence>
<dbReference type="SUPFAM" id="SSF52540">
    <property type="entry name" value="P-loop containing nucleoside triphosphate hydrolases"/>
    <property type="match status" value="1"/>
</dbReference>
<accession>A0A1S3IN58</accession>
<dbReference type="RefSeq" id="XP_013399518.1">
    <property type="nucleotide sequence ID" value="XM_013544064.1"/>
</dbReference>
<evidence type="ECO:0000256" key="1">
    <source>
        <dbReference type="ARBA" id="ARBA00022679"/>
    </source>
</evidence>
<reference evidence="6" key="1">
    <citation type="submission" date="2025-08" db="UniProtKB">
        <authorList>
            <consortium name="RefSeq"/>
        </authorList>
    </citation>
    <scope>IDENTIFICATION</scope>
    <source>
        <tissue evidence="6">Gonads</tissue>
    </source>
</reference>
<dbReference type="InParanoid" id="A0A1S3IN58"/>